<sequence length="510" mass="56586">MTPCRRDAMNTYLSLDVGTTGIKVALIRESGEVLASNQTEYPILSPQTGYAEQAPNAWWQGFIKGCQLLQEKNPQEFSKIVGIGICGQMHTQVHLDREKQVLRPAITWMDQRSSDIVDEINNTAASKQLVFRETQNFATTTYTAPQVKWVRENQPEIWSKVRHILVAKDFLKYKLTGKMVTDYSEACGTLLFDVKKRVWSEAVFDLFGIPMTYFPEARPSDEIMGTVNSEAAQLTGIKAGTPVNNGSTDCSAAPLGAGMVKPGQVTLIIGTAGVISVCSDRPLIDEQNRTLCWNYCLRDKWATLGITQTAGESLNWFKNAFDGQNADKSTGDTFEAYNRELRDIPDGSGGLIFLPYLNGERTPYWDSSARGVFFGVNLATQKGHFIKAIMEGVSFALRNCVETVESLGVQVDEIRAVGGGLKSPVWLNTLGKILKKPVYTVDMPDTGLIGNMLLCRHALQPETSLEQTVSAVTKYDQKIDYPAPLDVYETQYATFLELYQNLKGTFKSLL</sequence>
<evidence type="ECO:0000256" key="7">
    <source>
        <dbReference type="ARBA" id="ARBA00023277"/>
    </source>
</evidence>
<keyword evidence="7 9" id="KW-0119">Carbohydrate metabolism</keyword>
<evidence type="ECO:0000256" key="3">
    <source>
        <dbReference type="ARBA" id="ARBA00022679"/>
    </source>
</evidence>
<evidence type="ECO:0000256" key="6">
    <source>
        <dbReference type="ARBA" id="ARBA00022840"/>
    </source>
</evidence>
<name>A0A2G6K7F6_9BACT</name>
<evidence type="ECO:0000256" key="1">
    <source>
        <dbReference type="ARBA" id="ARBA00009156"/>
    </source>
</evidence>
<comment type="catalytic activity">
    <reaction evidence="9">
        <text>D-xylulose + ATP = D-xylulose 5-phosphate + ADP + H(+)</text>
        <dbReference type="Rhea" id="RHEA:10964"/>
        <dbReference type="ChEBI" id="CHEBI:15378"/>
        <dbReference type="ChEBI" id="CHEBI:17140"/>
        <dbReference type="ChEBI" id="CHEBI:30616"/>
        <dbReference type="ChEBI" id="CHEBI:57737"/>
        <dbReference type="ChEBI" id="CHEBI:456216"/>
        <dbReference type="EC" id="2.7.1.17"/>
    </reaction>
</comment>
<organism evidence="12 13">
    <name type="scientific">candidate division KSB3 bacterium</name>
    <dbReference type="NCBI Taxonomy" id="2044937"/>
    <lineage>
        <taxon>Bacteria</taxon>
        <taxon>candidate division KSB3</taxon>
    </lineage>
</organism>
<evidence type="ECO:0000256" key="4">
    <source>
        <dbReference type="ARBA" id="ARBA00022741"/>
    </source>
</evidence>
<keyword evidence="2 9" id="KW-0859">Xylose metabolism</keyword>
<dbReference type="PANTHER" id="PTHR43095:SF5">
    <property type="entry name" value="XYLULOSE KINASE"/>
    <property type="match status" value="1"/>
</dbReference>
<keyword evidence="5 8" id="KW-0418">Kinase</keyword>
<keyword evidence="3 8" id="KW-0808">Transferase</keyword>
<evidence type="ECO:0000313" key="12">
    <source>
        <dbReference type="EMBL" id="PIE31565.1"/>
    </source>
</evidence>
<dbReference type="PROSITE" id="PS00445">
    <property type="entry name" value="FGGY_KINASES_2"/>
    <property type="match status" value="1"/>
</dbReference>
<dbReference type="EC" id="2.7.1.17" evidence="9"/>
<evidence type="ECO:0000259" key="10">
    <source>
        <dbReference type="Pfam" id="PF00370"/>
    </source>
</evidence>
<dbReference type="InterPro" id="IPR018484">
    <property type="entry name" value="FGGY_N"/>
</dbReference>
<dbReference type="SUPFAM" id="SSF53067">
    <property type="entry name" value="Actin-like ATPase domain"/>
    <property type="match status" value="2"/>
</dbReference>
<dbReference type="Gene3D" id="3.30.420.40">
    <property type="match status" value="2"/>
</dbReference>
<dbReference type="InterPro" id="IPR000577">
    <property type="entry name" value="Carb_kinase_FGGY"/>
</dbReference>
<dbReference type="InterPro" id="IPR018483">
    <property type="entry name" value="Carb_kinase_FGGY_CS"/>
</dbReference>
<proteinExistence type="inferred from homology"/>
<keyword evidence="6 9" id="KW-0067">ATP-binding</keyword>
<accession>A0A2G6K7F6</accession>
<reference evidence="12 13" key="1">
    <citation type="submission" date="2017-10" db="EMBL/GenBank/DDBJ databases">
        <title>Novel microbial diversity and functional potential in the marine mammal oral microbiome.</title>
        <authorList>
            <person name="Dudek N.K."/>
            <person name="Sun C.L."/>
            <person name="Burstein D."/>
            <person name="Kantor R.S."/>
            <person name="Aliaga Goltsman D.S."/>
            <person name="Bik E.M."/>
            <person name="Thomas B.C."/>
            <person name="Banfield J.F."/>
            <person name="Relman D.A."/>
        </authorList>
    </citation>
    <scope>NUCLEOTIDE SEQUENCE [LARGE SCALE GENOMIC DNA]</scope>
    <source>
        <strain evidence="12">DOLJORAL78_47_16</strain>
    </source>
</reference>
<dbReference type="Pfam" id="PF00370">
    <property type="entry name" value="FGGY_N"/>
    <property type="match status" value="1"/>
</dbReference>
<comment type="similarity">
    <text evidence="1 8">Belongs to the FGGY kinase family.</text>
</comment>
<dbReference type="GO" id="GO:0004856">
    <property type="term" value="F:D-xylulokinase activity"/>
    <property type="evidence" value="ECO:0007669"/>
    <property type="project" value="UniProtKB-EC"/>
</dbReference>
<evidence type="ECO:0000256" key="8">
    <source>
        <dbReference type="RuleBase" id="RU003733"/>
    </source>
</evidence>
<dbReference type="InterPro" id="IPR018485">
    <property type="entry name" value="FGGY_C"/>
</dbReference>
<feature type="domain" description="Carbohydrate kinase FGGY C-terminal" evidence="11">
    <location>
        <begin position="267"/>
        <end position="458"/>
    </location>
</feature>
<dbReference type="EMBL" id="PDSK01000140">
    <property type="protein sequence ID" value="PIE31565.1"/>
    <property type="molecule type" value="Genomic_DNA"/>
</dbReference>
<dbReference type="Proteomes" id="UP000230821">
    <property type="component" value="Unassembled WGS sequence"/>
</dbReference>
<dbReference type="InterPro" id="IPR006000">
    <property type="entry name" value="Xylulokinase"/>
</dbReference>
<dbReference type="PIRSF" id="PIRSF000538">
    <property type="entry name" value="GlpK"/>
    <property type="match status" value="1"/>
</dbReference>
<dbReference type="InterPro" id="IPR043129">
    <property type="entry name" value="ATPase_NBD"/>
</dbReference>
<keyword evidence="4 9" id="KW-0547">Nucleotide-binding</keyword>
<feature type="domain" description="Carbohydrate kinase FGGY N-terminal" evidence="10">
    <location>
        <begin position="12"/>
        <end position="256"/>
    </location>
</feature>
<dbReference type="CDD" id="cd07808">
    <property type="entry name" value="ASKHA_NBD_FGGY_EcXK-like"/>
    <property type="match status" value="1"/>
</dbReference>
<dbReference type="GO" id="GO:0005524">
    <property type="term" value="F:ATP binding"/>
    <property type="evidence" value="ECO:0007669"/>
    <property type="project" value="UniProtKB-KW"/>
</dbReference>
<dbReference type="Pfam" id="PF02782">
    <property type="entry name" value="FGGY_C"/>
    <property type="match status" value="1"/>
</dbReference>
<dbReference type="InterPro" id="IPR050406">
    <property type="entry name" value="FGGY_Carb_Kinase"/>
</dbReference>
<protein>
    <recommendedName>
        <fullName evidence="9">Xylulose kinase</fullName>
        <shortName evidence="9">Xylulokinase</shortName>
        <ecNumber evidence="9">2.7.1.17</ecNumber>
    </recommendedName>
</protein>
<evidence type="ECO:0000313" key="13">
    <source>
        <dbReference type="Proteomes" id="UP000230821"/>
    </source>
</evidence>
<comment type="caution">
    <text evidence="12">The sequence shown here is derived from an EMBL/GenBank/DDBJ whole genome shotgun (WGS) entry which is preliminary data.</text>
</comment>
<evidence type="ECO:0000256" key="2">
    <source>
        <dbReference type="ARBA" id="ARBA00022629"/>
    </source>
</evidence>
<dbReference type="GO" id="GO:0005997">
    <property type="term" value="P:xylulose metabolic process"/>
    <property type="evidence" value="ECO:0007669"/>
    <property type="project" value="InterPro"/>
</dbReference>
<dbReference type="AlphaFoldDB" id="A0A2G6K7F6"/>
<gene>
    <name evidence="9 12" type="primary">xylB</name>
    <name evidence="12" type="ORF">CSA56_17930</name>
</gene>
<dbReference type="NCBIfam" id="TIGR01312">
    <property type="entry name" value="XylB"/>
    <property type="match status" value="1"/>
</dbReference>
<dbReference type="PANTHER" id="PTHR43095">
    <property type="entry name" value="SUGAR KINASE"/>
    <property type="match status" value="1"/>
</dbReference>
<evidence type="ECO:0000259" key="11">
    <source>
        <dbReference type="Pfam" id="PF02782"/>
    </source>
</evidence>
<dbReference type="GO" id="GO:0042732">
    <property type="term" value="P:D-xylose metabolic process"/>
    <property type="evidence" value="ECO:0007669"/>
    <property type="project" value="UniProtKB-KW"/>
</dbReference>
<evidence type="ECO:0000256" key="5">
    <source>
        <dbReference type="ARBA" id="ARBA00022777"/>
    </source>
</evidence>
<evidence type="ECO:0000256" key="9">
    <source>
        <dbReference type="RuleBase" id="RU364073"/>
    </source>
</evidence>